<feature type="region of interest" description="Disordered" evidence="1">
    <location>
        <begin position="1"/>
        <end position="22"/>
    </location>
</feature>
<organism evidence="2 4">
    <name type="scientific">Parascaris univalens</name>
    <name type="common">Nematode worm</name>
    <dbReference type="NCBI Taxonomy" id="6257"/>
    <lineage>
        <taxon>Eukaryota</taxon>
        <taxon>Metazoa</taxon>
        <taxon>Ecdysozoa</taxon>
        <taxon>Nematoda</taxon>
        <taxon>Chromadorea</taxon>
        <taxon>Rhabditida</taxon>
        <taxon>Spirurina</taxon>
        <taxon>Ascaridomorpha</taxon>
        <taxon>Ascaridoidea</taxon>
        <taxon>Ascarididae</taxon>
        <taxon>Parascaris</taxon>
    </lineage>
</organism>
<feature type="region of interest" description="Disordered" evidence="1">
    <location>
        <begin position="188"/>
        <end position="220"/>
    </location>
</feature>
<reference evidence="3 4" key="1">
    <citation type="submission" date="2022-11" db="UniProtKB">
        <authorList>
            <consortium name="WormBaseParasite"/>
        </authorList>
    </citation>
    <scope>IDENTIFICATION</scope>
</reference>
<proteinExistence type="predicted"/>
<accession>A0A915A1V8</accession>
<evidence type="ECO:0000313" key="3">
    <source>
        <dbReference type="WBParaSite" id="PgE085_g001_t04"/>
    </source>
</evidence>
<evidence type="ECO:0000313" key="4">
    <source>
        <dbReference type="WBParaSite" id="PgE085_g001_t05"/>
    </source>
</evidence>
<sequence>MMSSEMDVGPNSDSSLTSRARLTVPFTKRPKRRILRGRKIINPEQVMEQLKAEACNGAELSSSLELVEDANEISGREVERQELLRQSTGIREHQRLVSSESGIIAKVQDYLRSGGTPRPSTSAENTRSMPFASRGSVVKSGLRTPAVYFDVSRTLAGNMAACELVYRRQPLNSCERSRLALPSPAKLNFDDGADSGEEYNTKQASKSVVTEPASTDEVGIHEEDDQIRKRKMVIDSDEKGDCGVGALESDTSRLSIHDSIDDPKVDVSDKTGGATKRIRRSMIARLMDQSVATLDSPKIEKEWSAMSRLQEAVRQRVSLASSCSSTHSEEPLHVVAERKRQELVAGYLPKRKIDRELVDVSTASIPFEIWCTIDGNYLRTI</sequence>
<evidence type="ECO:0000313" key="2">
    <source>
        <dbReference type="Proteomes" id="UP000887569"/>
    </source>
</evidence>
<feature type="compositionally biased region" description="Polar residues" evidence="1">
    <location>
        <begin position="11"/>
        <end position="20"/>
    </location>
</feature>
<dbReference type="Proteomes" id="UP000887569">
    <property type="component" value="Unplaced"/>
</dbReference>
<evidence type="ECO:0000256" key="1">
    <source>
        <dbReference type="SAM" id="MobiDB-lite"/>
    </source>
</evidence>
<keyword evidence="2" id="KW-1185">Reference proteome</keyword>
<protein>
    <submittedName>
        <fullName evidence="3 4">Uncharacterized protein</fullName>
    </submittedName>
</protein>
<name>A0A915A1V8_PARUN</name>
<dbReference type="WBParaSite" id="PgE085_g001_t05">
    <property type="protein sequence ID" value="PgE085_g001_t05"/>
    <property type="gene ID" value="PgE085_g001"/>
</dbReference>
<dbReference type="WBParaSite" id="PgE085_g001_t04">
    <property type="protein sequence ID" value="PgE085_g001_t04"/>
    <property type="gene ID" value="PgE085_g001"/>
</dbReference>
<dbReference type="AlphaFoldDB" id="A0A915A1V8"/>